<accession>A0A8S5LA21</accession>
<proteinExistence type="predicted"/>
<evidence type="ECO:0000313" key="1">
    <source>
        <dbReference type="EMBL" id="DAD66795.1"/>
    </source>
</evidence>
<dbReference type="EMBL" id="BK014662">
    <property type="protein sequence ID" value="DAD66795.1"/>
    <property type="molecule type" value="Genomic_DNA"/>
</dbReference>
<sequence length="118" mass="13843">MDLKLYEIINLEQAIDELIKHDLSFTFNVSLTIMRNKEACKEITDLFFNRMSKIFDSYEKLYDASLRTEEESIIFNEALNTVVDINIKQLSVNDIVIDDSIKVKLVLFNNLKPMLIDY</sequence>
<protein>
    <submittedName>
        <fullName evidence="1">Uncharacterized protein</fullName>
    </submittedName>
</protein>
<reference evidence="1" key="1">
    <citation type="journal article" date="2021" name="Proc. Natl. Acad. Sci. U.S.A.">
        <title>A Catalog of Tens of Thousands of Viruses from Human Metagenomes Reveals Hidden Associations with Chronic Diseases.</title>
        <authorList>
            <person name="Tisza M.J."/>
            <person name="Buck C.B."/>
        </authorList>
    </citation>
    <scope>NUCLEOTIDE SEQUENCE</scope>
    <source>
        <strain evidence="1">CtPuP5</strain>
    </source>
</reference>
<name>A0A8S5LA21_9CAUD</name>
<organism evidence="1">
    <name type="scientific">Myoviridae sp. ctPuP5</name>
    <dbReference type="NCBI Taxonomy" id="2823543"/>
    <lineage>
        <taxon>Viruses</taxon>
        <taxon>Duplodnaviria</taxon>
        <taxon>Heunggongvirae</taxon>
        <taxon>Uroviricota</taxon>
        <taxon>Caudoviricetes</taxon>
    </lineage>
</organism>